<feature type="domain" description="BAH" evidence="10">
    <location>
        <begin position="461"/>
        <end position="587"/>
    </location>
</feature>
<dbReference type="Pfam" id="PF00145">
    <property type="entry name" value="DNA_methylase"/>
    <property type="match status" value="2"/>
</dbReference>
<keyword evidence="7" id="KW-0539">Nucleus</keyword>
<feature type="compositionally biased region" description="Polar residues" evidence="9">
    <location>
        <begin position="113"/>
        <end position="122"/>
    </location>
</feature>
<dbReference type="EMBL" id="CM001235">
    <property type="protein sequence ID" value="EHA48492.1"/>
    <property type="molecule type" value="Genomic_DNA"/>
</dbReference>
<evidence type="ECO:0000313" key="12">
    <source>
        <dbReference type="Proteomes" id="UP000009058"/>
    </source>
</evidence>
<dbReference type="PRINTS" id="PR00105">
    <property type="entry name" value="C5METTRFRASE"/>
</dbReference>
<gene>
    <name evidence="11" type="ORF">MGG_00889</name>
</gene>
<dbReference type="Pfam" id="PF25423">
    <property type="entry name" value="DUF7893"/>
    <property type="match status" value="1"/>
</dbReference>
<evidence type="ECO:0000313" key="11">
    <source>
        <dbReference type="EMBL" id="EHA48492.1"/>
    </source>
</evidence>
<evidence type="ECO:0000256" key="9">
    <source>
        <dbReference type="SAM" id="MobiDB-lite"/>
    </source>
</evidence>
<dbReference type="HOGENOM" id="CLU_003836_2_0_1"/>
<dbReference type="GO" id="GO:0003682">
    <property type="term" value="F:chromatin binding"/>
    <property type="evidence" value="ECO:0007669"/>
    <property type="project" value="InterPro"/>
</dbReference>
<comment type="subcellular location">
    <subcellularLocation>
        <location evidence="1">Nucleus</location>
    </subcellularLocation>
</comment>
<dbReference type="VEuPathDB" id="FungiDB:MGG_00889"/>
<dbReference type="PROSITE" id="PS00094">
    <property type="entry name" value="C5_MTASE_1"/>
    <property type="match status" value="1"/>
</dbReference>
<evidence type="ECO:0000256" key="2">
    <source>
        <dbReference type="ARBA" id="ARBA00011975"/>
    </source>
</evidence>
<reference key="2">
    <citation type="submission" date="2011-05" db="EMBL/GenBank/DDBJ databases">
        <title>The Genome Sequence of Magnaporthe oryzae 70-15.</title>
        <authorList>
            <consortium name="The Broad Institute Genome Sequencing Platform"/>
            <person name="Ma L.-J."/>
            <person name="Dead R."/>
            <person name="Young S.K."/>
            <person name="Zeng Q."/>
            <person name="Gargeya S."/>
            <person name="Fitzgerald M."/>
            <person name="Haas B."/>
            <person name="Abouelleil A."/>
            <person name="Alvarado L."/>
            <person name="Arachchi H.M."/>
            <person name="Berlin A."/>
            <person name="Brown A."/>
            <person name="Chapman S.B."/>
            <person name="Chen Z."/>
            <person name="Dunbar C."/>
            <person name="Freedman E."/>
            <person name="Gearin G."/>
            <person name="Gellesch M."/>
            <person name="Goldberg J."/>
            <person name="Griggs A."/>
            <person name="Gujja S."/>
            <person name="Heiman D."/>
            <person name="Howarth C."/>
            <person name="Larson L."/>
            <person name="Lui A."/>
            <person name="MacDonald P.J.P."/>
            <person name="Mehta T."/>
            <person name="Montmayeur A."/>
            <person name="Murphy C."/>
            <person name="Neiman D."/>
            <person name="Pearson M."/>
            <person name="Priest M."/>
            <person name="Roberts A."/>
            <person name="Saif S."/>
            <person name="Shea T."/>
            <person name="Shenoy N."/>
            <person name="Sisk P."/>
            <person name="Stolte C."/>
            <person name="Sykes S."/>
            <person name="Yandava C."/>
            <person name="Wortman J."/>
            <person name="Nusbaum C."/>
            <person name="Birren B."/>
        </authorList>
    </citation>
    <scope>NUCLEOTIDE SEQUENCE</scope>
    <source>
        <strain>70-15</strain>
    </source>
</reference>
<dbReference type="GO" id="GO:0005634">
    <property type="term" value="C:nucleus"/>
    <property type="evidence" value="ECO:0007669"/>
    <property type="project" value="UniProtKB-SubCell"/>
</dbReference>
<evidence type="ECO:0000256" key="7">
    <source>
        <dbReference type="ARBA" id="ARBA00023242"/>
    </source>
</evidence>
<dbReference type="GO" id="GO:0003886">
    <property type="term" value="F:DNA (cytosine-5-)-methyltransferase activity"/>
    <property type="evidence" value="ECO:0007669"/>
    <property type="project" value="UniProtKB-EC"/>
</dbReference>
<feature type="compositionally biased region" description="Basic and acidic residues" evidence="9">
    <location>
        <begin position="68"/>
        <end position="78"/>
    </location>
</feature>
<sequence length="1294" mass="144742">MPPFLEDWADELGMSPWYDDESADELPDAPADITLSPQKVSPNRLEGSFLGHRPSSQPRPSSLQTPDGIRRAPDRDPTEILGWSSPPAPTRDFSTTISESDAGSQSDAEELPSDTSVKQDSLVSVELPPSTLSIPSSMYKIYDPETEQCTKAQVPITEGRALDILERQARLKAKHDAKAEEEDEDEIYLDDFAFYTLAHRHKYELCGLQDLFKIGNTTLYFNGWLTRGNSKYYLESVPFGWCSIGNYGLDSPSIDGAVWIQSKLQSRKKAGAWYKLRNPGFEYVRLYKPFLWLADLAKHVINFIENKISKRVVPENIGIHSFRSEFASWLDHVHGLSPAFKAWFDQHPMKDFRSDVAVHAEFLWKEANGVLEPKVCRSLRLFKEVLTLDQYRAQEGKDNLTVVTPYVYDLFRHMESGHLLKKVNPTEQLTLAGTGKEAGSVPNGRNDDTRHVTLDRKTLIDNIRIGDVISRKPDGEGSKWKKGHGNTRWFGLVQQVVKPSRGETRFHIKWLYSPHDTPCNRGTYPWPNELFLSLNHCSCHRRGDDPFLASEILAKHSVAWSGDEKSSDEFFVRQSYDNEERRWITLQKSHMFCDEEAQPIKYEIGETVLAGDKSRLEPYVITGFFEHGTANFRRLSRRAEVDPSSSAPPNELIYTEEIIRLPASDIRSPCTIRVFTNNPQVIPTPYDRRGTGNCFFIRFKLETDASLVAMTEVPPIFKQGFLPQKQGRRKSKPKPLRGLDLFAGCGNLGRGIEEGGAVEVKWVNDIWTNAIHTYMANTNDKSAVKPFLGSVDLLLEKALKRDGSVLDGSVLDGSVLDGSVLDGSVPSRGEVEFISGGSPCQGFSLLTVNKSDDRQVKNRSLVASFASFVDFYRPKYGLLENVTNMVNANVRPDCDYLSQLFCALVGLGYQVQIILGDAWSYGAPQQRSRIFLSFARADFQLPQIPTRSHSHTAAIPSRAIGYLNNGERFVERQFSSTAFRYVTSGEAIDDLPKIGDGRQICIPFPDHRPNKESFVAQVRIAHIPVTPYGIGFVQAYQTGRITEAERQIFPADTLTAERTRCGRGWSRLSPNKLFQTITTTPNHTDSRTGCQIHPSEQRTLTIMEVRRAQGVPDNEVLVGQFRDRWKLVGNSVARQAALALGLELRRAYFGNLYDDDDDEDAAAQAVVSIEGDLQVPLHPAIQPALGTETEEPRLAPVHVATVANGTLETGSHKLSAAVSMTPGGATLSAQVRSQGVRAIATATIDLTIEDDASDMQSVTSSQWKRKLDEILIDSDNESDAARVHPLKLSKLSHY</sequence>
<accession>G4NDQ4</accession>
<feature type="compositionally biased region" description="Polar residues" evidence="9">
    <location>
        <begin position="92"/>
        <end position="106"/>
    </location>
</feature>
<comment type="similarity">
    <text evidence="8">Belongs to the class I-like SAM-binding methyltransferase superfamily. C5-methyltransferase family.</text>
</comment>
<dbReference type="InParanoid" id="G4NDQ4"/>
<dbReference type="InterPro" id="IPR029063">
    <property type="entry name" value="SAM-dependent_MTases_sf"/>
</dbReference>
<dbReference type="Proteomes" id="UP000009058">
    <property type="component" value="Chromosome 5"/>
</dbReference>
<dbReference type="OrthoDB" id="5376140at2759"/>
<dbReference type="InterPro" id="IPR050390">
    <property type="entry name" value="C5-Methyltransferase"/>
</dbReference>
<dbReference type="PROSITE" id="PS51679">
    <property type="entry name" value="SAM_MT_C5"/>
    <property type="match status" value="1"/>
</dbReference>
<feature type="region of interest" description="Disordered" evidence="9">
    <location>
        <begin position="1"/>
        <end position="124"/>
    </location>
</feature>
<reference evidence="11 12" key="1">
    <citation type="journal article" date="2005" name="Nature">
        <title>The genome sequence of the rice blast fungus Magnaporthe grisea.</title>
        <authorList>
            <person name="Dean R.A."/>
            <person name="Talbot N.J."/>
            <person name="Ebbole D.J."/>
            <person name="Farman M.L."/>
            <person name="Mitchell T.K."/>
            <person name="Orbach M.J."/>
            <person name="Thon M."/>
            <person name="Kulkarni R."/>
            <person name="Xu J.R."/>
            <person name="Pan H."/>
            <person name="Read N.D."/>
            <person name="Lee Y.H."/>
            <person name="Carbone I."/>
            <person name="Brown D."/>
            <person name="Oh Y.Y."/>
            <person name="Donofrio N."/>
            <person name="Jeong J.S."/>
            <person name="Soanes D.M."/>
            <person name="Djonovic S."/>
            <person name="Kolomiets E."/>
            <person name="Rehmeyer C."/>
            <person name="Li W."/>
            <person name="Harding M."/>
            <person name="Kim S."/>
            <person name="Lebrun M.H."/>
            <person name="Bohnert H."/>
            <person name="Coughlan S."/>
            <person name="Butler J."/>
            <person name="Calvo S."/>
            <person name="Ma L.J."/>
            <person name="Nicol R."/>
            <person name="Purcell S."/>
            <person name="Nusbaum C."/>
            <person name="Galagan J.E."/>
            <person name="Birren B.W."/>
        </authorList>
    </citation>
    <scope>NUCLEOTIDE SEQUENCE [LARGE SCALE GENOMIC DNA]</scope>
    <source>
        <strain evidence="12">70-15 / ATCC MYA-4617 / FGSC 8958</strain>
    </source>
</reference>
<dbReference type="InterPro" id="IPR018117">
    <property type="entry name" value="C5_DNA_meth_AS"/>
</dbReference>
<dbReference type="eggNOG" id="ENOG502R6QN">
    <property type="taxonomic scope" value="Eukaryota"/>
</dbReference>
<evidence type="ECO:0000256" key="3">
    <source>
        <dbReference type="ARBA" id="ARBA00022603"/>
    </source>
</evidence>
<dbReference type="SUPFAM" id="SSF53335">
    <property type="entry name" value="S-adenosyl-L-methionine-dependent methyltransferases"/>
    <property type="match status" value="1"/>
</dbReference>
<evidence type="ECO:0000259" key="10">
    <source>
        <dbReference type="PROSITE" id="PS51038"/>
    </source>
</evidence>
<keyword evidence="5 8" id="KW-0949">S-adenosyl-L-methionine</keyword>
<dbReference type="CDD" id="cd04712">
    <property type="entry name" value="BAH_DCM_I"/>
    <property type="match status" value="1"/>
</dbReference>
<dbReference type="KEGG" id="mgr:MGG_00889"/>
<dbReference type="Gene3D" id="3.90.120.10">
    <property type="entry name" value="DNA Methylase, subunit A, domain 2"/>
    <property type="match status" value="1"/>
</dbReference>
<evidence type="ECO:0000256" key="1">
    <source>
        <dbReference type="ARBA" id="ARBA00004123"/>
    </source>
</evidence>
<name>G4NDQ4_PYRO7</name>
<organism evidence="11 12">
    <name type="scientific">Pyricularia oryzae (strain 70-15 / ATCC MYA-4617 / FGSC 8958)</name>
    <name type="common">Rice blast fungus</name>
    <name type="synonym">Magnaporthe oryzae</name>
    <dbReference type="NCBI Taxonomy" id="242507"/>
    <lineage>
        <taxon>Eukaryota</taxon>
        <taxon>Fungi</taxon>
        <taxon>Dikarya</taxon>
        <taxon>Ascomycota</taxon>
        <taxon>Pezizomycotina</taxon>
        <taxon>Sordariomycetes</taxon>
        <taxon>Sordariomycetidae</taxon>
        <taxon>Magnaporthales</taxon>
        <taxon>Pyriculariaceae</taxon>
        <taxon>Pyricularia</taxon>
    </lineage>
</organism>
<dbReference type="EC" id="2.1.1.37" evidence="2"/>
<dbReference type="PANTHER" id="PTHR10629:SF54">
    <property type="entry name" value="DNA METHYLTRANSFERASE DIM-2"/>
    <property type="match status" value="1"/>
</dbReference>
<evidence type="ECO:0000256" key="8">
    <source>
        <dbReference type="PROSITE-ProRule" id="PRU01016"/>
    </source>
</evidence>
<protein>
    <recommendedName>
        <fullName evidence="2">DNA (cytosine-5-)-methyltransferase</fullName>
        <ecNumber evidence="2">2.1.1.37</ecNumber>
    </recommendedName>
</protein>
<dbReference type="InterPro" id="IPR043151">
    <property type="entry name" value="BAH_sf"/>
</dbReference>
<feature type="active site" evidence="8">
    <location>
        <position position="840"/>
    </location>
</feature>
<dbReference type="OMA" id="TFDVIWY"/>
<keyword evidence="3 8" id="KW-0489">Methyltransferase</keyword>
<evidence type="ECO:0000256" key="5">
    <source>
        <dbReference type="ARBA" id="ARBA00022691"/>
    </source>
</evidence>
<dbReference type="GeneID" id="2674664"/>
<dbReference type="InterPro" id="IPR001525">
    <property type="entry name" value="C5_MeTfrase"/>
</dbReference>
<feature type="compositionally biased region" description="Acidic residues" evidence="9">
    <location>
        <begin position="18"/>
        <end position="27"/>
    </location>
</feature>
<evidence type="ECO:0000256" key="6">
    <source>
        <dbReference type="ARBA" id="ARBA00023125"/>
    </source>
</evidence>
<dbReference type="InterPro" id="IPR001025">
    <property type="entry name" value="BAH_dom"/>
</dbReference>
<feature type="compositionally biased region" description="Low complexity" evidence="9">
    <location>
        <begin position="53"/>
        <end position="66"/>
    </location>
</feature>
<proteinExistence type="inferred from homology"/>
<dbReference type="GO" id="GO:0003677">
    <property type="term" value="F:DNA binding"/>
    <property type="evidence" value="ECO:0007669"/>
    <property type="project" value="UniProtKB-KW"/>
</dbReference>
<dbReference type="SMR" id="G4NDQ4"/>
<dbReference type="GO" id="GO:0044027">
    <property type="term" value="P:negative regulation of gene expression via chromosomal CpG island methylation"/>
    <property type="evidence" value="ECO:0007669"/>
    <property type="project" value="TreeGrafter"/>
</dbReference>
<dbReference type="RefSeq" id="XP_003718076.1">
    <property type="nucleotide sequence ID" value="XM_003718028.1"/>
</dbReference>
<keyword evidence="4 8" id="KW-0808">Transferase</keyword>
<dbReference type="Gene3D" id="3.40.50.150">
    <property type="entry name" value="Vaccinia Virus protein VP39"/>
    <property type="match status" value="1"/>
</dbReference>
<keyword evidence="12" id="KW-1185">Reference proteome</keyword>
<keyword evidence="6" id="KW-0238">DNA-binding</keyword>
<dbReference type="GO" id="GO:0032259">
    <property type="term" value="P:methylation"/>
    <property type="evidence" value="ECO:0007669"/>
    <property type="project" value="UniProtKB-KW"/>
</dbReference>
<dbReference type="Gene3D" id="2.30.30.490">
    <property type="match status" value="1"/>
</dbReference>
<dbReference type="PROSITE" id="PS51038">
    <property type="entry name" value="BAH"/>
    <property type="match status" value="2"/>
</dbReference>
<feature type="domain" description="BAH" evidence="10">
    <location>
        <begin position="600"/>
        <end position="712"/>
    </location>
</feature>
<dbReference type="InterPro" id="IPR057215">
    <property type="entry name" value="DUF7893"/>
</dbReference>
<dbReference type="STRING" id="242507.G4NDQ4"/>
<evidence type="ECO:0000256" key="4">
    <source>
        <dbReference type="ARBA" id="ARBA00022679"/>
    </source>
</evidence>
<dbReference type="PANTHER" id="PTHR10629">
    <property type="entry name" value="CYTOSINE-SPECIFIC METHYLTRANSFERASE"/>
    <property type="match status" value="1"/>
</dbReference>